<organism evidence="2 3">
    <name type="scientific">Pseudonocardia zijingensis</name>
    <dbReference type="NCBI Taxonomy" id="153376"/>
    <lineage>
        <taxon>Bacteria</taxon>
        <taxon>Bacillati</taxon>
        <taxon>Actinomycetota</taxon>
        <taxon>Actinomycetes</taxon>
        <taxon>Pseudonocardiales</taxon>
        <taxon>Pseudonocardiaceae</taxon>
        <taxon>Pseudonocardia</taxon>
    </lineage>
</organism>
<proteinExistence type="predicted"/>
<comment type="caution">
    <text evidence="2">The sequence shown here is derived from an EMBL/GenBank/DDBJ whole genome shotgun (WGS) entry which is preliminary data.</text>
</comment>
<accession>A0ABN1P447</accession>
<dbReference type="Proteomes" id="UP001499967">
    <property type="component" value="Unassembled WGS sequence"/>
</dbReference>
<gene>
    <name evidence="2" type="ORF">GCM10009559_06070</name>
</gene>
<dbReference type="PANTHER" id="PTHR33055">
    <property type="entry name" value="TRANSPOSASE FOR INSERTION SEQUENCE ELEMENT IS1111A"/>
    <property type="match status" value="1"/>
</dbReference>
<dbReference type="PANTHER" id="PTHR33055:SF3">
    <property type="entry name" value="PUTATIVE TRANSPOSASE FOR IS117-RELATED"/>
    <property type="match status" value="1"/>
</dbReference>
<evidence type="ECO:0000313" key="3">
    <source>
        <dbReference type="Proteomes" id="UP001499967"/>
    </source>
</evidence>
<feature type="domain" description="Transposase IS116/IS110/IS902 C-terminal" evidence="1">
    <location>
        <begin position="78"/>
        <end position="165"/>
    </location>
</feature>
<evidence type="ECO:0000313" key="2">
    <source>
        <dbReference type="EMBL" id="GAA0922491.1"/>
    </source>
</evidence>
<evidence type="ECO:0000259" key="1">
    <source>
        <dbReference type="Pfam" id="PF02371"/>
    </source>
</evidence>
<dbReference type="EMBL" id="BAAAHP010000014">
    <property type="protein sequence ID" value="GAA0922491.1"/>
    <property type="molecule type" value="Genomic_DNA"/>
</dbReference>
<name>A0ABN1P447_9PSEU</name>
<dbReference type="InterPro" id="IPR047650">
    <property type="entry name" value="Transpos_IS110"/>
</dbReference>
<reference evidence="2 3" key="1">
    <citation type="journal article" date="2019" name="Int. J. Syst. Evol. Microbiol.">
        <title>The Global Catalogue of Microorganisms (GCM) 10K type strain sequencing project: providing services to taxonomists for standard genome sequencing and annotation.</title>
        <authorList>
            <consortium name="The Broad Institute Genomics Platform"/>
            <consortium name="The Broad Institute Genome Sequencing Center for Infectious Disease"/>
            <person name="Wu L."/>
            <person name="Ma J."/>
        </authorList>
    </citation>
    <scope>NUCLEOTIDE SEQUENCE [LARGE SCALE GENOMIC DNA]</scope>
    <source>
        <strain evidence="2 3">JCM 11117</strain>
    </source>
</reference>
<dbReference type="InterPro" id="IPR003346">
    <property type="entry name" value="Transposase_20"/>
</dbReference>
<sequence length="211" mass="22903">MGVAEYLRSQRAWAPGIPAMAATGVAVAVEQDLVLPGEAVTAPLIARLARQLLDLDREIKDLDKQLTTRFGEHPHAPIITSVDGFGPVLGAELLADTGGDLATEFGTPNRLAAYAGLAPVPRDPGRVRGNLHRPQPYHRGLRRVFYLAAPSAIKRPDGPSRAFYQRKRDEAKRHVQALIALARCLINLVWALIRDNRTFTTEPPTPAATAA</sequence>
<dbReference type="Pfam" id="PF02371">
    <property type="entry name" value="Transposase_20"/>
    <property type="match status" value="1"/>
</dbReference>
<keyword evidence="3" id="KW-1185">Reference proteome</keyword>
<protein>
    <recommendedName>
        <fullName evidence="1">Transposase IS116/IS110/IS902 C-terminal domain-containing protein</fullName>
    </recommendedName>
</protein>